<accession>A0A5J6MJF7</accession>
<dbReference type="AlphaFoldDB" id="A0A5J6MJF7"/>
<dbReference type="InterPro" id="IPR009003">
    <property type="entry name" value="Peptidase_S1_PA"/>
</dbReference>
<dbReference type="SUPFAM" id="SSF50494">
    <property type="entry name" value="Trypsin-like serine proteases"/>
    <property type="match status" value="1"/>
</dbReference>
<dbReference type="GO" id="GO:0004252">
    <property type="term" value="F:serine-type endopeptidase activity"/>
    <property type="evidence" value="ECO:0007669"/>
    <property type="project" value="InterPro"/>
</dbReference>
<dbReference type="InterPro" id="IPR043504">
    <property type="entry name" value="Peptidase_S1_PA_chymotrypsin"/>
</dbReference>
<evidence type="ECO:0000313" key="1">
    <source>
        <dbReference type="EMBL" id="QEX14836.1"/>
    </source>
</evidence>
<proteinExistence type="predicted"/>
<evidence type="ECO:0008006" key="3">
    <source>
        <dbReference type="Google" id="ProtNLM"/>
    </source>
</evidence>
<dbReference type="PANTHER" id="PTHR43019:SF23">
    <property type="entry name" value="PROTEASE DO-LIKE 5, CHLOROPLASTIC"/>
    <property type="match status" value="1"/>
</dbReference>
<organism evidence="1 2">
    <name type="scientific">Hypericibacter terrae</name>
    <dbReference type="NCBI Taxonomy" id="2602015"/>
    <lineage>
        <taxon>Bacteria</taxon>
        <taxon>Pseudomonadati</taxon>
        <taxon>Pseudomonadota</taxon>
        <taxon>Alphaproteobacteria</taxon>
        <taxon>Rhodospirillales</taxon>
        <taxon>Dongiaceae</taxon>
        <taxon>Hypericibacter</taxon>
    </lineage>
</organism>
<name>A0A5J6MJF7_9PROT</name>
<keyword evidence="2" id="KW-1185">Reference proteome</keyword>
<dbReference type="Pfam" id="PF13365">
    <property type="entry name" value="Trypsin_2"/>
    <property type="match status" value="1"/>
</dbReference>
<dbReference type="GO" id="GO:0006508">
    <property type="term" value="P:proteolysis"/>
    <property type="evidence" value="ECO:0007669"/>
    <property type="project" value="InterPro"/>
</dbReference>
<dbReference type="PANTHER" id="PTHR43019">
    <property type="entry name" value="SERINE ENDOPROTEASE DEGS"/>
    <property type="match status" value="1"/>
</dbReference>
<dbReference type="PRINTS" id="PR00834">
    <property type="entry name" value="PROTEASES2C"/>
</dbReference>
<dbReference type="Gene3D" id="2.40.10.10">
    <property type="entry name" value="Trypsin-like serine proteases"/>
    <property type="match status" value="2"/>
</dbReference>
<dbReference type="KEGG" id="htq:FRZ44_01110"/>
<reference evidence="1 2" key="1">
    <citation type="submission" date="2019-08" db="EMBL/GenBank/DDBJ databases">
        <title>Hyperibacter terrae gen. nov., sp. nov. and Hyperibacter viscosus sp. nov., two new members in the family Rhodospirillaceae isolated from the rhizosphere of Hypericum perforatum.</title>
        <authorList>
            <person name="Noviana Z."/>
        </authorList>
    </citation>
    <scope>NUCLEOTIDE SEQUENCE [LARGE SCALE GENOMIC DNA]</scope>
    <source>
        <strain evidence="1 2">R5913</strain>
    </source>
</reference>
<dbReference type="InterPro" id="IPR001940">
    <property type="entry name" value="Peptidase_S1C"/>
</dbReference>
<protein>
    <recommendedName>
        <fullName evidence="3">Serine protease</fullName>
    </recommendedName>
</protein>
<dbReference type="Proteomes" id="UP000326202">
    <property type="component" value="Chromosome"/>
</dbReference>
<gene>
    <name evidence="1" type="ORF">FRZ44_01110</name>
</gene>
<evidence type="ECO:0000313" key="2">
    <source>
        <dbReference type="Proteomes" id="UP000326202"/>
    </source>
</evidence>
<sequence>MAPPPLRIGPWIGAVILALGMIGLSAELTGGWAQEAQPVATPAAPSPPLDPNIELRERLTTLRAKNDSFAESLTQLQLLISLNVCDPATKAKIEELIAAARQASNGTDGTGTLAQAADLPAAATAVSLSPPPADLATPLSRAEIAKRLQGLTVFVLTEGGFGSGIVVGPDVVLTSRHVIESAGPRGILVLQSGQPRPLQAKLVAETASSEFNRQDFALLRLDQPLSQATLAIAPRQEPLESVYAAGFPNSVVSNDAGLISLLSGQAGQVPSPVLSSGTITTIQQNGNVPMIVHSAEISPGSSGGPLINACGQLLGINTFITDGGGGAAGKFAISAQVARDFLGQHGVTVPLGVPCAAGAN</sequence>
<dbReference type="EMBL" id="CP042906">
    <property type="protein sequence ID" value="QEX14836.1"/>
    <property type="molecule type" value="Genomic_DNA"/>
</dbReference>